<feature type="binding site" evidence="2">
    <location>
        <position position="58"/>
    </location>
    <ligand>
        <name>Zn(2+)</name>
        <dbReference type="ChEBI" id="CHEBI:29105"/>
    </ligand>
</feature>
<dbReference type="GO" id="GO:0004089">
    <property type="term" value="F:carbonate dehydratase activity"/>
    <property type="evidence" value="ECO:0007669"/>
    <property type="project" value="InterPro"/>
</dbReference>
<feature type="binding site" evidence="2">
    <location>
        <position position="111"/>
    </location>
    <ligand>
        <name>Zn(2+)</name>
        <dbReference type="ChEBI" id="CHEBI:29105"/>
    </ligand>
</feature>
<reference evidence="3 4" key="2">
    <citation type="submission" date="2018-05" db="EMBL/GenBank/DDBJ databases">
        <authorList>
            <person name="Lanie J.A."/>
            <person name="Ng W.-L."/>
            <person name="Kazmierczak K.M."/>
            <person name="Andrzejewski T.M."/>
            <person name="Davidsen T.M."/>
            <person name="Wayne K.J."/>
            <person name="Tettelin H."/>
            <person name="Glass J.I."/>
            <person name="Rusch D."/>
            <person name="Podicherti R."/>
            <person name="Tsui H.-C.T."/>
            <person name="Winkler M.E."/>
        </authorList>
    </citation>
    <scope>NUCLEOTIDE SEQUENCE [LARGE SCALE GENOMIC DNA]</scope>
    <source>
        <strain evidence="3 4">C305</strain>
    </source>
</reference>
<dbReference type="Gene3D" id="3.40.1050.10">
    <property type="entry name" value="Carbonic anhydrase"/>
    <property type="match status" value="1"/>
</dbReference>
<keyword evidence="4" id="KW-1185">Reference proteome</keyword>
<evidence type="ECO:0000313" key="4">
    <source>
        <dbReference type="Proteomes" id="UP000245370"/>
    </source>
</evidence>
<evidence type="ECO:0000256" key="1">
    <source>
        <dbReference type="ARBA" id="ARBA00006217"/>
    </source>
</evidence>
<feature type="binding site" evidence="2">
    <location>
        <position position="60"/>
    </location>
    <ligand>
        <name>Zn(2+)</name>
        <dbReference type="ChEBI" id="CHEBI:29105"/>
    </ligand>
</feature>
<dbReference type="PANTHER" id="PTHR11002">
    <property type="entry name" value="CARBONIC ANHYDRASE"/>
    <property type="match status" value="1"/>
</dbReference>
<dbReference type="NCBIfam" id="NF011765">
    <property type="entry name" value="PRK15219.1"/>
    <property type="match status" value="1"/>
</dbReference>
<dbReference type="OrthoDB" id="9797527at2"/>
<dbReference type="EMBL" id="QFRJ01000007">
    <property type="protein sequence ID" value="PWH85259.1"/>
    <property type="molecule type" value="Genomic_DNA"/>
</dbReference>
<gene>
    <name evidence="3" type="ORF">DIT68_09990</name>
</gene>
<dbReference type="SUPFAM" id="SSF53056">
    <property type="entry name" value="beta-carbonic anhydrase, cab"/>
    <property type="match status" value="1"/>
</dbReference>
<dbReference type="PANTHER" id="PTHR11002:SF79">
    <property type="entry name" value="CARBONIC ANHYDRASE 2"/>
    <property type="match status" value="1"/>
</dbReference>
<name>A0A2U2XBS7_9FLAO</name>
<dbReference type="AlphaFoldDB" id="A0A2U2XBS7"/>
<dbReference type="InterPro" id="IPR036874">
    <property type="entry name" value="Carbonic_anhydrase_sf"/>
</dbReference>
<comment type="cofactor">
    <cofactor evidence="2">
        <name>Zn(2+)</name>
        <dbReference type="ChEBI" id="CHEBI:29105"/>
    </cofactor>
    <text evidence="2">Binds 1 zinc ion per subunit.</text>
</comment>
<keyword evidence="2" id="KW-0479">Metal-binding</keyword>
<dbReference type="RefSeq" id="WP_109359662.1">
    <property type="nucleotide sequence ID" value="NZ_QFRJ01000007.1"/>
</dbReference>
<accession>A0A2U2XBS7</accession>
<sequence>MHTQTKENQSKLTPKEIKQLLIEGNKRFVAGKMMDRDLMVQVKQTAVGQYPHTIVLGCIDSRTTTEQIFDQGIGDVFNARVAGNIVNDDVLGSMEYACKVSGSKLVMVMGHTKCGAVTSACHGVKLGNITNMLAKINPAIEKAKEKFDDITTKEAMNLVGKENVLNSMKEIREKSPILRELEQSGRIKVIGGMYDIETGKVEFYIGA</sequence>
<evidence type="ECO:0000313" key="3">
    <source>
        <dbReference type="EMBL" id="PWH85259.1"/>
    </source>
</evidence>
<reference evidence="3 4" key="1">
    <citation type="submission" date="2018-05" db="EMBL/GenBank/DDBJ databases">
        <title>Brumimicrobium oceani sp. nov., isolated from coastal sediment.</title>
        <authorList>
            <person name="Kou Y."/>
        </authorList>
    </citation>
    <scope>NUCLEOTIDE SEQUENCE [LARGE SCALE GENOMIC DNA]</scope>
    <source>
        <strain evidence="3 4">C305</strain>
    </source>
</reference>
<dbReference type="SMART" id="SM00947">
    <property type="entry name" value="Pro_CA"/>
    <property type="match status" value="1"/>
</dbReference>
<dbReference type="Proteomes" id="UP000245370">
    <property type="component" value="Unassembled WGS sequence"/>
</dbReference>
<dbReference type="Pfam" id="PF00484">
    <property type="entry name" value="Pro_CA"/>
    <property type="match status" value="1"/>
</dbReference>
<dbReference type="CDD" id="cd03378">
    <property type="entry name" value="beta_CA_cladeC"/>
    <property type="match status" value="1"/>
</dbReference>
<comment type="caution">
    <text evidence="3">The sequence shown here is derived from an EMBL/GenBank/DDBJ whole genome shotgun (WGS) entry which is preliminary data.</text>
</comment>
<proteinExistence type="inferred from homology"/>
<dbReference type="GO" id="GO:0008270">
    <property type="term" value="F:zinc ion binding"/>
    <property type="evidence" value="ECO:0007669"/>
    <property type="project" value="InterPro"/>
</dbReference>
<organism evidence="3 4">
    <name type="scientific">Brumimicrobium oceani</name>
    <dbReference type="NCBI Taxonomy" id="2100725"/>
    <lineage>
        <taxon>Bacteria</taxon>
        <taxon>Pseudomonadati</taxon>
        <taxon>Bacteroidota</taxon>
        <taxon>Flavobacteriia</taxon>
        <taxon>Flavobacteriales</taxon>
        <taxon>Crocinitomicaceae</taxon>
        <taxon>Brumimicrobium</taxon>
    </lineage>
</organism>
<evidence type="ECO:0000256" key="2">
    <source>
        <dbReference type="PIRSR" id="PIRSR601765-1"/>
    </source>
</evidence>
<keyword evidence="2" id="KW-0862">Zinc</keyword>
<feature type="binding site" evidence="2">
    <location>
        <position position="114"/>
    </location>
    <ligand>
        <name>Zn(2+)</name>
        <dbReference type="ChEBI" id="CHEBI:29105"/>
    </ligand>
</feature>
<comment type="similarity">
    <text evidence="1">Belongs to the beta-class carbonic anhydrase family.</text>
</comment>
<protein>
    <submittedName>
        <fullName evidence="3">Carbonic anhydrase</fullName>
    </submittedName>
</protein>
<dbReference type="InterPro" id="IPR001765">
    <property type="entry name" value="Carbonic_anhydrase"/>
</dbReference>